<dbReference type="EC" id="4.2.1.7" evidence="1"/>
<dbReference type="EMBL" id="UGJB01000004">
    <property type="protein sequence ID" value="STQ09083.1"/>
    <property type="molecule type" value="Genomic_DNA"/>
</dbReference>
<name>A0A377LTY1_ENTCL</name>
<dbReference type="Proteomes" id="UP000255106">
    <property type="component" value="Unassembled WGS sequence"/>
</dbReference>
<sequence>MPELLTEFVDSIVEFANGKQTCNEKNDFRELAIFKSGVTL</sequence>
<keyword evidence="1" id="KW-0456">Lyase</keyword>
<gene>
    <name evidence="1" type="ORF">NCTC10005_01785</name>
</gene>
<organism evidence="1 2">
    <name type="scientific">Enterobacter cloacae</name>
    <dbReference type="NCBI Taxonomy" id="550"/>
    <lineage>
        <taxon>Bacteria</taxon>
        <taxon>Pseudomonadati</taxon>
        <taxon>Pseudomonadota</taxon>
        <taxon>Gammaproteobacteria</taxon>
        <taxon>Enterobacterales</taxon>
        <taxon>Enterobacteriaceae</taxon>
        <taxon>Enterobacter</taxon>
        <taxon>Enterobacter cloacae complex</taxon>
    </lineage>
</organism>
<protein>
    <submittedName>
        <fullName evidence="1">D-altronate dehydratase</fullName>
        <ecNumber evidence="1">4.2.1.7</ecNumber>
    </submittedName>
</protein>
<accession>A0A377LTY1</accession>
<reference evidence="1 2" key="1">
    <citation type="submission" date="2018-06" db="EMBL/GenBank/DDBJ databases">
        <authorList>
            <consortium name="Pathogen Informatics"/>
            <person name="Doyle S."/>
        </authorList>
    </citation>
    <scope>NUCLEOTIDE SEQUENCE [LARGE SCALE GENOMIC DNA]</scope>
    <source>
        <strain evidence="1 2">NCTC10005</strain>
    </source>
</reference>
<proteinExistence type="predicted"/>
<dbReference type="GO" id="GO:0008789">
    <property type="term" value="F:altronate dehydratase activity"/>
    <property type="evidence" value="ECO:0007669"/>
    <property type="project" value="UniProtKB-EC"/>
</dbReference>
<evidence type="ECO:0000313" key="2">
    <source>
        <dbReference type="Proteomes" id="UP000255106"/>
    </source>
</evidence>
<evidence type="ECO:0000313" key="1">
    <source>
        <dbReference type="EMBL" id="STQ09083.1"/>
    </source>
</evidence>
<dbReference type="AlphaFoldDB" id="A0A377LTY1"/>